<dbReference type="InterPro" id="IPR036390">
    <property type="entry name" value="WH_DNA-bd_sf"/>
</dbReference>
<dbReference type="Pfam" id="PF09339">
    <property type="entry name" value="HTH_IclR"/>
    <property type="match status" value="1"/>
</dbReference>
<dbReference type="KEGG" id="caa:Caka_0443"/>
<evidence type="ECO:0000256" key="3">
    <source>
        <dbReference type="ARBA" id="ARBA00023163"/>
    </source>
</evidence>
<evidence type="ECO:0000259" key="4">
    <source>
        <dbReference type="PROSITE" id="PS51077"/>
    </source>
</evidence>
<evidence type="ECO:0000256" key="1">
    <source>
        <dbReference type="ARBA" id="ARBA00023015"/>
    </source>
</evidence>
<dbReference type="GO" id="GO:0003677">
    <property type="term" value="F:DNA binding"/>
    <property type="evidence" value="ECO:0007669"/>
    <property type="project" value="UniProtKB-KW"/>
</dbReference>
<dbReference type="SUPFAM" id="SSF46785">
    <property type="entry name" value="Winged helix' DNA-binding domain"/>
    <property type="match status" value="1"/>
</dbReference>
<evidence type="ECO:0000313" key="7">
    <source>
        <dbReference type="Proteomes" id="UP000000925"/>
    </source>
</evidence>
<dbReference type="RefSeq" id="WP_013042193.1">
    <property type="nucleotide sequence ID" value="NC_014008.1"/>
</dbReference>
<dbReference type="Gene3D" id="1.10.10.10">
    <property type="entry name" value="Winged helix-like DNA-binding domain superfamily/Winged helix DNA-binding domain"/>
    <property type="match status" value="1"/>
</dbReference>
<dbReference type="PROSITE" id="PS51077">
    <property type="entry name" value="HTH_ICLR"/>
    <property type="match status" value="1"/>
</dbReference>
<dbReference type="SUPFAM" id="SSF55781">
    <property type="entry name" value="GAF domain-like"/>
    <property type="match status" value="1"/>
</dbReference>
<dbReference type="EMBL" id="CP001998">
    <property type="protein sequence ID" value="ADE53468.1"/>
    <property type="molecule type" value="Genomic_DNA"/>
</dbReference>
<name>D5EN33_CORAD</name>
<keyword evidence="1" id="KW-0805">Transcription regulation</keyword>
<dbReference type="SMART" id="SM00346">
    <property type="entry name" value="HTH_ICLR"/>
    <property type="match status" value="1"/>
</dbReference>
<dbReference type="PANTHER" id="PTHR30136:SF24">
    <property type="entry name" value="HTH-TYPE TRANSCRIPTIONAL REPRESSOR ALLR"/>
    <property type="match status" value="1"/>
</dbReference>
<dbReference type="InterPro" id="IPR036388">
    <property type="entry name" value="WH-like_DNA-bd_sf"/>
</dbReference>
<keyword evidence="2" id="KW-0238">DNA-binding</keyword>
<evidence type="ECO:0000256" key="2">
    <source>
        <dbReference type="ARBA" id="ARBA00023125"/>
    </source>
</evidence>
<dbReference type="InterPro" id="IPR050707">
    <property type="entry name" value="HTH_MetabolicPath_Reg"/>
</dbReference>
<dbReference type="Proteomes" id="UP000000925">
    <property type="component" value="Chromosome"/>
</dbReference>
<dbReference type="Pfam" id="PF01614">
    <property type="entry name" value="IclR_C"/>
    <property type="match status" value="1"/>
</dbReference>
<dbReference type="eggNOG" id="COG1414">
    <property type="taxonomic scope" value="Bacteria"/>
</dbReference>
<dbReference type="Gene3D" id="3.30.450.40">
    <property type="match status" value="1"/>
</dbReference>
<evidence type="ECO:0000313" key="6">
    <source>
        <dbReference type="EMBL" id="ADE53468.1"/>
    </source>
</evidence>
<sequence length="265" mass="29511">MAKEASSGESSRYHVPNLERALSVFEILAEHSEGLTQSEIASLLGIPRNSAFRITLTLNDFGYLTRDEVTKKFSLSPKLLKIGYAAVGESKLIEKSIDIMKLARDEINESVLIGTFLQSEGIVMETLVGGGLPFKVMVDPGSRFRLTSSAPGKSMLYHLPAEERKELLKQETFTVYTKNTIRSLSEFETHIAEWGKKGYFIDDEEEFSGLRCVGAPIFDRAGHVTAALWVSAPVDRLPQERVHEVGTAIKRYAHAISERLGYLDQ</sequence>
<dbReference type="PANTHER" id="PTHR30136">
    <property type="entry name" value="HELIX-TURN-HELIX TRANSCRIPTIONAL REGULATOR, ICLR FAMILY"/>
    <property type="match status" value="1"/>
</dbReference>
<keyword evidence="3" id="KW-0804">Transcription</keyword>
<dbReference type="OrthoDB" id="9791752at2"/>
<protein>
    <submittedName>
        <fullName evidence="6">Transcriptional regulator, IclR family</fullName>
    </submittedName>
</protein>
<accession>D5EN33</accession>
<dbReference type="InterPro" id="IPR005471">
    <property type="entry name" value="Tscrpt_reg_IclR_N"/>
</dbReference>
<dbReference type="InterPro" id="IPR029016">
    <property type="entry name" value="GAF-like_dom_sf"/>
</dbReference>
<dbReference type="HOGENOM" id="CLU_062618_0_1_0"/>
<dbReference type="GO" id="GO:0045892">
    <property type="term" value="P:negative regulation of DNA-templated transcription"/>
    <property type="evidence" value="ECO:0007669"/>
    <property type="project" value="TreeGrafter"/>
</dbReference>
<proteinExistence type="predicted"/>
<keyword evidence="7" id="KW-1185">Reference proteome</keyword>
<organism evidence="6 7">
    <name type="scientific">Coraliomargarita akajimensis (strain DSM 45221 / IAM 15411 / JCM 23193 / KCTC 12865 / 04OKA010-24)</name>
    <dbReference type="NCBI Taxonomy" id="583355"/>
    <lineage>
        <taxon>Bacteria</taxon>
        <taxon>Pseudomonadati</taxon>
        <taxon>Verrucomicrobiota</taxon>
        <taxon>Opitutia</taxon>
        <taxon>Puniceicoccales</taxon>
        <taxon>Coraliomargaritaceae</taxon>
        <taxon>Coraliomargarita</taxon>
    </lineage>
</organism>
<evidence type="ECO:0000259" key="5">
    <source>
        <dbReference type="PROSITE" id="PS51078"/>
    </source>
</evidence>
<dbReference type="PROSITE" id="PS51078">
    <property type="entry name" value="ICLR_ED"/>
    <property type="match status" value="1"/>
</dbReference>
<feature type="domain" description="HTH iclR-type" evidence="4">
    <location>
        <begin position="15"/>
        <end position="77"/>
    </location>
</feature>
<dbReference type="InterPro" id="IPR014757">
    <property type="entry name" value="Tscrpt_reg_IclR_C"/>
</dbReference>
<gene>
    <name evidence="6" type="ordered locus">Caka_0443</name>
</gene>
<feature type="domain" description="IclR-ED" evidence="5">
    <location>
        <begin position="78"/>
        <end position="262"/>
    </location>
</feature>
<dbReference type="GO" id="GO:0003700">
    <property type="term" value="F:DNA-binding transcription factor activity"/>
    <property type="evidence" value="ECO:0007669"/>
    <property type="project" value="TreeGrafter"/>
</dbReference>
<reference evidence="6 7" key="1">
    <citation type="journal article" date="2010" name="Stand. Genomic Sci.">
        <title>Complete genome sequence of Coraliomargarita akajimensis type strain (04OKA010-24).</title>
        <authorList>
            <person name="Mavromatis K."/>
            <person name="Abt B."/>
            <person name="Brambilla E."/>
            <person name="Lapidus A."/>
            <person name="Copeland A."/>
            <person name="Deshpande S."/>
            <person name="Nolan M."/>
            <person name="Lucas S."/>
            <person name="Tice H."/>
            <person name="Cheng J.F."/>
            <person name="Han C."/>
            <person name="Detter J.C."/>
            <person name="Woyke T."/>
            <person name="Goodwin L."/>
            <person name="Pitluck S."/>
            <person name="Held B."/>
            <person name="Brettin T."/>
            <person name="Tapia R."/>
            <person name="Ivanova N."/>
            <person name="Mikhailova N."/>
            <person name="Pati A."/>
            <person name="Liolios K."/>
            <person name="Chen A."/>
            <person name="Palaniappan K."/>
            <person name="Land M."/>
            <person name="Hauser L."/>
            <person name="Chang Y.J."/>
            <person name="Jeffries C.D."/>
            <person name="Rohde M."/>
            <person name="Goker M."/>
            <person name="Bristow J."/>
            <person name="Eisen J.A."/>
            <person name="Markowitz V."/>
            <person name="Hugenholtz P."/>
            <person name="Klenk H.P."/>
            <person name="Kyrpides N.C."/>
        </authorList>
    </citation>
    <scope>NUCLEOTIDE SEQUENCE [LARGE SCALE GENOMIC DNA]</scope>
    <source>
        <strain evidence="7">DSM 45221 / IAM 15411 / JCM 23193 / KCTC 12865</strain>
    </source>
</reference>
<dbReference type="AlphaFoldDB" id="D5EN33"/>